<comment type="caution">
    <text evidence="1">The sequence shown here is derived from an EMBL/GenBank/DDBJ whole genome shotgun (WGS) entry which is preliminary data.</text>
</comment>
<reference evidence="2" key="1">
    <citation type="journal article" date="2019" name="Int. J. Syst. Evol. Microbiol.">
        <title>The Global Catalogue of Microorganisms (GCM) 10K type strain sequencing project: providing services to taxonomists for standard genome sequencing and annotation.</title>
        <authorList>
            <consortium name="The Broad Institute Genomics Platform"/>
            <consortium name="The Broad Institute Genome Sequencing Center for Infectious Disease"/>
            <person name="Wu L."/>
            <person name="Ma J."/>
        </authorList>
    </citation>
    <scope>NUCLEOTIDE SEQUENCE [LARGE SCALE GENOMIC DNA]</scope>
    <source>
        <strain evidence="2">JCM 17386</strain>
    </source>
</reference>
<name>A0ABP7XYL2_9FLAO</name>
<sequence>MKLSKSIFIILVLLSFFGCKKKEVPESNFEKDVLNSVFLEIVDSIYMDRRIVTPPPMPERDFKTNKEDTLGFHKKLKEYWRYQDSIKKDKTRILLGVYDKITKMSSLEIEMIQKEINILDYKYDTLKEAEEYTFDLKPFKNNKKFHFEKASKYLHEKEWNLNDKSNSVIPVGTIFMSRIQFDKTKKSGILSAGASCGGGKCGRGFIVIIENKTGKWKIHKIIHTWTS</sequence>
<proteinExistence type="predicted"/>
<evidence type="ECO:0000313" key="1">
    <source>
        <dbReference type="EMBL" id="GAA4128065.1"/>
    </source>
</evidence>
<accession>A0ABP7XYL2</accession>
<keyword evidence="2" id="KW-1185">Reference proteome</keyword>
<evidence type="ECO:0000313" key="2">
    <source>
        <dbReference type="Proteomes" id="UP001501333"/>
    </source>
</evidence>
<dbReference type="PROSITE" id="PS51257">
    <property type="entry name" value="PROKAR_LIPOPROTEIN"/>
    <property type="match status" value="1"/>
</dbReference>
<organism evidence="1 2">
    <name type="scientific">Flavobacterium chungbukense</name>
    <dbReference type="NCBI Taxonomy" id="877464"/>
    <lineage>
        <taxon>Bacteria</taxon>
        <taxon>Pseudomonadati</taxon>
        <taxon>Bacteroidota</taxon>
        <taxon>Flavobacteriia</taxon>
        <taxon>Flavobacteriales</taxon>
        <taxon>Flavobacteriaceae</taxon>
        <taxon>Flavobacterium</taxon>
    </lineage>
</organism>
<dbReference type="EMBL" id="BAABAO010000005">
    <property type="protein sequence ID" value="GAA4128065.1"/>
    <property type="molecule type" value="Genomic_DNA"/>
</dbReference>
<protein>
    <recommendedName>
        <fullName evidence="3">Lipoprotein</fullName>
    </recommendedName>
</protein>
<dbReference type="Proteomes" id="UP001501333">
    <property type="component" value="Unassembled WGS sequence"/>
</dbReference>
<evidence type="ECO:0008006" key="3">
    <source>
        <dbReference type="Google" id="ProtNLM"/>
    </source>
</evidence>
<gene>
    <name evidence="1" type="ORF">GCM10022250_16450</name>
</gene>
<dbReference type="RefSeq" id="WP_229353491.1">
    <property type="nucleotide sequence ID" value="NZ_BAABAO010000005.1"/>
</dbReference>